<organism evidence="1 2">
    <name type="scientific">Parasutterella muris</name>
    <dbReference type="NCBI Taxonomy" id="2565572"/>
    <lineage>
        <taxon>Bacteria</taxon>
        <taxon>Pseudomonadati</taxon>
        <taxon>Pseudomonadota</taxon>
        <taxon>Betaproteobacteria</taxon>
        <taxon>Burkholderiales</taxon>
        <taxon>Sutterellaceae</taxon>
        <taxon>Parasutterella</taxon>
    </lineage>
</organism>
<evidence type="ECO:0000313" key="2">
    <source>
        <dbReference type="Proteomes" id="UP000472580"/>
    </source>
</evidence>
<dbReference type="EMBL" id="WSRP01000002">
    <property type="protein sequence ID" value="MVX55815.1"/>
    <property type="molecule type" value="Genomic_DNA"/>
</dbReference>
<protein>
    <recommendedName>
        <fullName evidence="3">MerR family transcriptional regulator</fullName>
    </recommendedName>
</protein>
<name>A0A6L6YDS2_9BURK</name>
<gene>
    <name evidence="1" type="ORF">E5987_01155</name>
</gene>
<sequence>MSTAIVTEIRTTLSPEEFREMSGFPLKVFDELQELGAFDEFLSNGRFRSATFRITHRAENLRRVFELDANSLALILHFMGEAETLRDDLRKARLCNINPYL</sequence>
<evidence type="ECO:0000313" key="1">
    <source>
        <dbReference type="EMBL" id="MVX55815.1"/>
    </source>
</evidence>
<dbReference type="Gene3D" id="1.10.1660.10">
    <property type="match status" value="1"/>
</dbReference>
<proteinExistence type="predicted"/>
<dbReference type="AlphaFoldDB" id="A0A6L6YDS2"/>
<dbReference type="RefSeq" id="WP_160334246.1">
    <property type="nucleotide sequence ID" value="NZ_CALPCR010000015.1"/>
</dbReference>
<comment type="caution">
    <text evidence="1">The sequence shown here is derived from an EMBL/GenBank/DDBJ whole genome shotgun (WGS) entry which is preliminary data.</text>
</comment>
<accession>A0A6L6YDS2</accession>
<dbReference type="OrthoDB" id="9156903at2"/>
<keyword evidence="2" id="KW-1185">Reference proteome</keyword>
<reference evidence="1 2" key="1">
    <citation type="submission" date="2019-12" db="EMBL/GenBank/DDBJ databases">
        <title>Microbes associate with the intestines of laboratory mice.</title>
        <authorList>
            <person name="Navarre W."/>
            <person name="Wong E."/>
        </authorList>
    </citation>
    <scope>NUCLEOTIDE SEQUENCE [LARGE SCALE GENOMIC DNA]</scope>
    <source>
        <strain evidence="1 2">NM82_D38</strain>
    </source>
</reference>
<evidence type="ECO:0008006" key="3">
    <source>
        <dbReference type="Google" id="ProtNLM"/>
    </source>
</evidence>
<dbReference type="Proteomes" id="UP000472580">
    <property type="component" value="Unassembled WGS sequence"/>
</dbReference>